<protein>
    <submittedName>
        <fullName evidence="2">Alpha/beta hydrolase</fullName>
    </submittedName>
</protein>
<dbReference type="PRINTS" id="PR00412">
    <property type="entry name" value="EPOXHYDRLASE"/>
</dbReference>
<organism evidence="2 3">
    <name type="scientific">Patulibacter brassicae</name>
    <dbReference type="NCBI Taxonomy" id="1705717"/>
    <lineage>
        <taxon>Bacteria</taxon>
        <taxon>Bacillati</taxon>
        <taxon>Actinomycetota</taxon>
        <taxon>Thermoleophilia</taxon>
        <taxon>Solirubrobacterales</taxon>
        <taxon>Patulibacteraceae</taxon>
        <taxon>Patulibacter</taxon>
    </lineage>
</organism>
<dbReference type="InterPro" id="IPR000073">
    <property type="entry name" value="AB_hydrolase_1"/>
</dbReference>
<gene>
    <name evidence="2" type="ORF">SK069_13210</name>
</gene>
<dbReference type="PANTHER" id="PTHR46438:SF11">
    <property type="entry name" value="LIPASE-RELATED"/>
    <property type="match status" value="1"/>
</dbReference>
<reference evidence="2 3" key="1">
    <citation type="submission" date="2023-11" db="EMBL/GenBank/DDBJ databases">
        <authorList>
            <person name="Xu M."/>
            <person name="Jiang T."/>
        </authorList>
    </citation>
    <scope>NUCLEOTIDE SEQUENCE [LARGE SCALE GENOMIC DNA]</scope>
    <source>
        <strain evidence="2 3">SD</strain>
    </source>
</reference>
<feature type="domain" description="AB hydrolase-1" evidence="1">
    <location>
        <begin position="31"/>
        <end position="269"/>
    </location>
</feature>
<proteinExistence type="predicted"/>
<name>A0ABU4VL96_9ACTN</name>
<dbReference type="RefSeq" id="WP_319954712.1">
    <property type="nucleotide sequence ID" value="NZ_JAXAVX010000006.1"/>
</dbReference>
<dbReference type="InterPro" id="IPR000639">
    <property type="entry name" value="Epox_hydrolase-like"/>
</dbReference>
<dbReference type="EMBL" id="JAXAVX010000006">
    <property type="protein sequence ID" value="MDX8152558.1"/>
    <property type="molecule type" value="Genomic_DNA"/>
</dbReference>
<dbReference type="PANTHER" id="PTHR46438">
    <property type="entry name" value="ALPHA/BETA-HYDROLASES SUPERFAMILY PROTEIN"/>
    <property type="match status" value="1"/>
</dbReference>
<keyword evidence="3" id="KW-1185">Reference proteome</keyword>
<dbReference type="Pfam" id="PF00561">
    <property type="entry name" value="Abhydrolase_1"/>
    <property type="match status" value="1"/>
</dbReference>
<dbReference type="Proteomes" id="UP001277761">
    <property type="component" value="Unassembled WGS sequence"/>
</dbReference>
<evidence type="ECO:0000313" key="2">
    <source>
        <dbReference type="EMBL" id="MDX8152558.1"/>
    </source>
</evidence>
<dbReference type="SUPFAM" id="SSF53474">
    <property type="entry name" value="alpha/beta-Hydrolases"/>
    <property type="match status" value="1"/>
</dbReference>
<dbReference type="Gene3D" id="3.40.50.1820">
    <property type="entry name" value="alpha/beta hydrolase"/>
    <property type="match status" value="1"/>
</dbReference>
<dbReference type="GO" id="GO:0016787">
    <property type="term" value="F:hydrolase activity"/>
    <property type="evidence" value="ECO:0007669"/>
    <property type="project" value="UniProtKB-KW"/>
</dbReference>
<accession>A0ABU4VL96</accession>
<comment type="caution">
    <text evidence="2">The sequence shown here is derived from an EMBL/GenBank/DDBJ whole genome shotgun (WGS) entry which is preliminary data.</text>
</comment>
<sequence length="301" mass="33331">MGRPEITERFIEAAGVRTRLLETRGSRLGGPPLLLLHGYSDSADTWRPLMLDLADRRQRSVAIDLQGFGKADRLVPDEPMLEQFARLIDGVLAQIAPDEPAVIAGNSMGGAATLLAAERRPSPAGIVPIDPAGFDHPRWFGLISQQPLLRFLLADRNPVPTPLIRAIVAQLFRQLAFARPLRARRDVLHRFAQHFESRRDVRRLLHTGRRLLPELESPFDHSRIECPVLLIWGDGDRMVHHDGSRHLRDALPATRYELLPGIGHCPQLECPAIVGELLAEFCREVRVAPAADVAPPAAVAG</sequence>
<evidence type="ECO:0000313" key="3">
    <source>
        <dbReference type="Proteomes" id="UP001277761"/>
    </source>
</evidence>
<evidence type="ECO:0000259" key="1">
    <source>
        <dbReference type="Pfam" id="PF00561"/>
    </source>
</evidence>
<dbReference type="InterPro" id="IPR029058">
    <property type="entry name" value="AB_hydrolase_fold"/>
</dbReference>
<dbReference type="PRINTS" id="PR00111">
    <property type="entry name" value="ABHYDROLASE"/>
</dbReference>
<keyword evidence="2" id="KW-0378">Hydrolase</keyword>